<accession>A0A0F9BWE9</accession>
<gene>
    <name evidence="1" type="ORF">LCGC14_2477630</name>
</gene>
<dbReference type="AlphaFoldDB" id="A0A0F9BWE9"/>
<sequence>MECTIDLCFKRNIVTGTNNLQMINVSLTNNSTGTVRGQQIVNNGGTGTTSALMILVNVDTDTNVTAGLRVYAQNAGTGGFVDAINIDSDAPVITNAINIASSNVVTDINLQFGETIDNDTDNVINFSGTADSTVIRLPVKTTTGDAGLDATEGNMYYNTFDNVFRCFENAAWTNCIGAGSSFSGEVDTTTNDALTFTSDDASPPAGTVNAIFRDNTGDLNINTVTGKTLNIQIAGADEFNFSAAGLEFNSNNLTGVGNITGAGAITIASTGGCNDIIIDGADILDIQDVTTFAASATFNSGAVVATGALAVNSDSITSDGVTLVINAAGNVDIQDALNADSITSDAGVSIATGNAYTGAGTVTLSSAAASALTIDSGTVGALDIGTGANAKTITIGNATTTTTVNINSGTGGINLEAAGTGVTDVIQIGAGGAGSLTPDFFALDVK</sequence>
<comment type="caution">
    <text evidence="1">The sequence shown here is derived from an EMBL/GenBank/DDBJ whole genome shotgun (WGS) entry which is preliminary data.</text>
</comment>
<protein>
    <submittedName>
        <fullName evidence="1">Uncharacterized protein</fullName>
    </submittedName>
</protein>
<feature type="non-terminal residue" evidence="1">
    <location>
        <position position="446"/>
    </location>
</feature>
<proteinExistence type="predicted"/>
<evidence type="ECO:0000313" key="1">
    <source>
        <dbReference type="EMBL" id="KKL18227.1"/>
    </source>
</evidence>
<dbReference type="EMBL" id="LAZR01038949">
    <property type="protein sequence ID" value="KKL18227.1"/>
    <property type="molecule type" value="Genomic_DNA"/>
</dbReference>
<name>A0A0F9BWE9_9ZZZZ</name>
<reference evidence="1" key="1">
    <citation type="journal article" date="2015" name="Nature">
        <title>Complex archaea that bridge the gap between prokaryotes and eukaryotes.</title>
        <authorList>
            <person name="Spang A."/>
            <person name="Saw J.H."/>
            <person name="Jorgensen S.L."/>
            <person name="Zaremba-Niedzwiedzka K."/>
            <person name="Martijn J."/>
            <person name="Lind A.E."/>
            <person name="van Eijk R."/>
            <person name="Schleper C."/>
            <person name="Guy L."/>
            <person name="Ettema T.J."/>
        </authorList>
    </citation>
    <scope>NUCLEOTIDE SEQUENCE</scope>
</reference>
<organism evidence="1">
    <name type="scientific">marine sediment metagenome</name>
    <dbReference type="NCBI Taxonomy" id="412755"/>
    <lineage>
        <taxon>unclassified sequences</taxon>
        <taxon>metagenomes</taxon>
        <taxon>ecological metagenomes</taxon>
    </lineage>
</organism>